<dbReference type="PATRIC" id="fig|698948.3.peg.2062"/>
<evidence type="ECO:0000313" key="2">
    <source>
        <dbReference type="EMBL" id="AGB19663.1"/>
    </source>
</evidence>
<gene>
    <name evidence="2" type="ORF">Thethe_02072</name>
</gene>
<sequence length="281" mass="32601">MKRLFIALLVLTIFLSGCGSINNTNMHSKDSSLYSKVKAKINSTSKINLKEVDLQKSKIDDSNIYDVLKTIKPQIQKATNVPVILPTYVPTIEILNFLGSSVRNNKYYAIKYEANKDYYFIAIDTINAIIPINDERLTYVPVGLDPLTFFLLSAGENKFKDEIKYPIIKPNKTFKKVVIDGVEFLTGENFPGQLAYTKYNNWDIYIRGYDNNDMIKEVKSYLSYFRLFKSDMKEGEIFIENNSFQYIKWTSKAGYNYWLYPHASNMDVIKMFNSLFKKNIQ</sequence>
<dbReference type="PROSITE" id="PS51257">
    <property type="entry name" value="PROKAR_LIPOPROTEIN"/>
    <property type="match status" value="1"/>
</dbReference>
<reference evidence="2 3" key="1">
    <citation type="submission" date="2012-03" db="EMBL/GenBank/DDBJ databases">
        <title>Complete sequence of chromosome of Thermoanaerobacterium thermosaccharolyticum M0795.</title>
        <authorList>
            <consortium name="US DOE Joint Genome Institute"/>
            <person name="Lucas S."/>
            <person name="Han J."/>
            <person name="Lapidus A."/>
            <person name="Cheng J.-F."/>
            <person name="Goodwin L."/>
            <person name="Pitluck S."/>
            <person name="Peters L."/>
            <person name="Teshima H."/>
            <person name="Detter J.C."/>
            <person name="Han C."/>
            <person name="Tapia R."/>
            <person name="Land M."/>
            <person name="Hauser L."/>
            <person name="Kyrpides N."/>
            <person name="Ivanova N."/>
            <person name="Pagani I."/>
            <person name="Feinberg L."/>
            <person name="Folden J."/>
            <person name="Hogsett D."/>
            <person name="Shaw J."/>
            <person name="Woyke T."/>
        </authorList>
    </citation>
    <scope>NUCLEOTIDE SEQUENCE [LARGE SCALE GENOMIC DNA]</scope>
    <source>
        <strain evidence="2 3">M0795</strain>
    </source>
</reference>
<dbReference type="KEGG" id="tto:Thethe_02072"/>
<feature type="signal peptide" evidence="1">
    <location>
        <begin position="1"/>
        <end position="19"/>
    </location>
</feature>
<dbReference type="HOGENOM" id="CLU_990229_0_0_9"/>
<dbReference type="AlphaFoldDB" id="L0ILD3"/>
<evidence type="ECO:0000313" key="3">
    <source>
        <dbReference type="Proteomes" id="UP000010845"/>
    </source>
</evidence>
<protein>
    <submittedName>
        <fullName evidence="2">Uncharacterized protein</fullName>
    </submittedName>
</protein>
<evidence type="ECO:0000256" key="1">
    <source>
        <dbReference type="SAM" id="SignalP"/>
    </source>
</evidence>
<name>L0ILD3_THETR</name>
<feature type="chain" id="PRO_5038631802" evidence="1">
    <location>
        <begin position="20"/>
        <end position="281"/>
    </location>
</feature>
<organism evidence="2 3">
    <name type="scientific">Thermoanaerobacterium thermosaccharolyticum M0795</name>
    <dbReference type="NCBI Taxonomy" id="698948"/>
    <lineage>
        <taxon>Bacteria</taxon>
        <taxon>Bacillati</taxon>
        <taxon>Bacillota</taxon>
        <taxon>Clostridia</taxon>
        <taxon>Thermoanaerobacterales</taxon>
        <taxon>Thermoanaerobacteraceae</taxon>
        <taxon>Thermoanaerobacterium</taxon>
    </lineage>
</organism>
<proteinExistence type="predicted"/>
<keyword evidence="1" id="KW-0732">Signal</keyword>
<accession>L0ILD3</accession>
<dbReference type="RefSeq" id="WP_015312154.1">
    <property type="nucleotide sequence ID" value="NC_019970.1"/>
</dbReference>
<dbReference type="Proteomes" id="UP000010845">
    <property type="component" value="Chromosome"/>
</dbReference>
<dbReference type="EMBL" id="CP003066">
    <property type="protein sequence ID" value="AGB19663.1"/>
    <property type="molecule type" value="Genomic_DNA"/>
</dbReference>